<dbReference type="GeneTree" id="ENSGT00940000155172"/>
<evidence type="ECO:0000256" key="5">
    <source>
        <dbReference type="ARBA" id="ARBA00022737"/>
    </source>
</evidence>
<protein>
    <recommendedName>
        <fullName evidence="3">PHD finger protein 10</fullName>
    </recommendedName>
</protein>
<evidence type="ECO:0000256" key="4">
    <source>
        <dbReference type="ARBA" id="ARBA00022723"/>
    </source>
</evidence>
<comment type="similarity">
    <text evidence="2">Belongs to the SAYP family.</text>
</comment>
<feature type="compositionally biased region" description="Low complexity" evidence="13">
    <location>
        <begin position="44"/>
        <end position="53"/>
    </location>
</feature>
<keyword evidence="7" id="KW-0862">Zinc</keyword>
<dbReference type="GO" id="GO:0008270">
    <property type="term" value="F:zinc ion binding"/>
    <property type="evidence" value="ECO:0007669"/>
    <property type="project" value="UniProtKB-KW"/>
</dbReference>
<feature type="region of interest" description="Disordered" evidence="13">
    <location>
        <begin position="1"/>
        <end position="62"/>
    </location>
</feature>
<dbReference type="InterPro" id="IPR019787">
    <property type="entry name" value="Znf_PHD-finger"/>
</dbReference>
<keyword evidence="16" id="KW-1185">Reference proteome</keyword>
<dbReference type="InterPro" id="IPR038045">
    <property type="entry name" value="PHF10_PHD_finger_1"/>
</dbReference>
<keyword evidence="8" id="KW-0524">Neurogenesis</keyword>
<evidence type="ECO:0000256" key="7">
    <source>
        <dbReference type="ARBA" id="ARBA00022833"/>
    </source>
</evidence>
<dbReference type="InterPro" id="IPR013083">
    <property type="entry name" value="Znf_RING/FYVE/PHD"/>
</dbReference>
<dbReference type="GO" id="GO:0007399">
    <property type="term" value="P:nervous system development"/>
    <property type="evidence" value="ECO:0007669"/>
    <property type="project" value="UniProtKB-KW"/>
</dbReference>
<dbReference type="Ensembl" id="ENSEEET00000032002.2">
    <property type="protein sequence ID" value="ENSEEEP00000031618.2"/>
    <property type="gene ID" value="ENSEEEG00000015121.2"/>
</dbReference>
<evidence type="ECO:0000256" key="6">
    <source>
        <dbReference type="ARBA" id="ARBA00022771"/>
    </source>
</evidence>
<accession>A0A4W4G1T6</accession>
<dbReference type="Pfam" id="PF00628">
    <property type="entry name" value="PHD"/>
    <property type="match status" value="2"/>
</dbReference>
<dbReference type="InterPro" id="IPR001965">
    <property type="entry name" value="Znf_PHD"/>
</dbReference>
<keyword evidence="11" id="KW-0539">Nucleus</keyword>
<dbReference type="SMART" id="SM00249">
    <property type="entry name" value="PHD"/>
    <property type="match status" value="2"/>
</dbReference>
<reference evidence="15" key="3">
    <citation type="submission" date="2020-05" db="EMBL/GenBank/DDBJ databases">
        <title>Electrophorus electricus (electric eel) genome, fEleEle1, primary haplotype.</title>
        <authorList>
            <person name="Myers G."/>
            <person name="Meyer A."/>
            <person name="Fedrigo O."/>
            <person name="Formenti G."/>
            <person name="Rhie A."/>
            <person name="Tracey A."/>
            <person name="Sims Y."/>
            <person name="Jarvis E.D."/>
        </authorList>
    </citation>
    <scope>NUCLEOTIDE SEQUENCE [LARGE SCALE GENOMIC DNA]</scope>
</reference>
<dbReference type="Proteomes" id="UP000314983">
    <property type="component" value="Chromosome 11"/>
</dbReference>
<feature type="domain" description="PHD-type" evidence="14">
    <location>
        <begin position="340"/>
        <end position="399"/>
    </location>
</feature>
<dbReference type="CDD" id="cd15528">
    <property type="entry name" value="PHD1_PHF10"/>
    <property type="match status" value="1"/>
</dbReference>
<feature type="compositionally biased region" description="Polar residues" evidence="13">
    <location>
        <begin position="9"/>
        <end position="19"/>
    </location>
</feature>
<evidence type="ECO:0000256" key="12">
    <source>
        <dbReference type="PROSITE-ProRule" id="PRU00146"/>
    </source>
</evidence>
<evidence type="ECO:0000313" key="15">
    <source>
        <dbReference type="Ensembl" id="ENSEEEP00000031618.2"/>
    </source>
</evidence>
<keyword evidence="4" id="KW-0479">Metal-binding</keyword>
<evidence type="ECO:0000256" key="3">
    <source>
        <dbReference type="ARBA" id="ARBA00016995"/>
    </source>
</evidence>
<sequence length="461" mass="52304">MATVLSPRQCDSNPATPGTHSLRDDTEENSSDSSQAPKRRRMGSGDSSRSCDTSSHELGPTYFPAENLTEYKWPPDDTGEYYMLQEQVSEYLGVTSFKRKYPDLERRDLSHKEKLYLREQNVITETQCTLGLTALRSDEVIDLMIKEYPAKHAEYSVILQERERQRITKEYSQQNPQKVEASKVPEYIKKAAKKAAEFNSNFNRERMEERRAYFDLQTHIIQVPQGKYKVLPQERTKTGPYPVALIPGQFQEYYKRYSPNELRYLPLNTALYEPPLDPELPALDSDGDSDDGEENKGADGRKTKGSSVSLPQSLMGIVGPFGCHGFYSIALPLQPKVIPNAICGICQKGKESNKKGKPEALIHCSQCQNSGHPSCLDMSTELMALIKTYPWQCMECKTCTVCEQPHHEEEMMFCDKCDRGFHTFCVGMDSIPLGCWVCDCCNKDFFSPKKKGTAKTPKKLK</sequence>
<evidence type="ECO:0000256" key="2">
    <source>
        <dbReference type="ARBA" id="ARBA00006097"/>
    </source>
</evidence>
<dbReference type="SUPFAM" id="SSF57903">
    <property type="entry name" value="FYVE/PHD zinc finger"/>
    <property type="match status" value="2"/>
</dbReference>
<dbReference type="Gene3D" id="3.30.40.10">
    <property type="entry name" value="Zinc/RING finger domain, C3HC4 (zinc finger)"/>
    <property type="match status" value="1"/>
</dbReference>
<name>A0A4W4G1T6_ELEEL</name>
<reference evidence="15" key="5">
    <citation type="submission" date="2025-09" db="UniProtKB">
        <authorList>
            <consortium name="Ensembl"/>
        </authorList>
    </citation>
    <scope>IDENTIFICATION</scope>
</reference>
<gene>
    <name evidence="15" type="primary">PHF10</name>
</gene>
<organism evidence="15 16">
    <name type="scientific">Electrophorus electricus</name>
    <name type="common">Electric eel</name>
    <name type="synonym">Gymnotus electricus</name>
    <dbReference type="NCBI Taxonomy" id="8005"/>
    <lineage>
        <taxon>Eukaryota</taxon>
        <taxon>Metazoa</taxon>
        <taxon>Chordata</taxon>
        <taxon>Craniata</taxon>
        <taxon>Vertebrata</taxon>
        <taxon>Euteleostomi</taxon>
        <taxon>Actinopterygii</taxon>
        <taxon>Neopterygii</taxon>
        <taxon>Teleostei</taxon>
        <taxon>Ostariophysi</taxon>
        <taxon>Gymnotiformes</taxon>
        <taxon>Gymnotoidei</taxon>
        <taxon>Gymnotidae</taxon>
        <taxon>Electrophorus</taxon>
    </lineage>
</organism>
<dbReference type="PANTHER" id="PTHR45888">
    <property type="entry name" value="HL01030P-RELATED"/>
    <property type="match status" value="1"/>
</dbReference>
<keyword evidence="5" id="KW-0677">Repeat</keyword>
<keyword evidence="10" id="KW-0804">Transcription</keyword>
<keyword evidence="9" id="KW-0805">Transcription regulation</keyword>
<dbReference type="AlphaFoldDB" id="A0A4W4G1T6"/>
<reference evidence="16" key="1">
    <citation type="journal article" date="2014" name="Science">
        <title>Nonhuman genetics. Genomic basis for the convergent evolution of electric organs.</title>
        <authorList>
            <person name="Gallant J.R."/>
            <person name="Traeger L.L."/>
            <person name="Volkening J.D."/>
            <person name="Moffett H."/>
            <person name="Chen P.H."/>
            <person name="Novina C.D."/>
            <person name="Phillips G.N.Jr."/>
            <person name="Anand R."/>
            <person name="Wells G.B."/>
            <person name="Pinch M."/>
            <person name="Guth R."/>
            <person name="Unguez G.A."/>
            <person name="Albert J.S."/>
            <person name="Zakon H.H."/>
            <person name="Samanta M.P."/>
            <person name="Sussman M.R."/>
        </authorList>
    </citation>
    <scope>NUCLEOTIDE SEQUENCE [LARGE SCALE GENOMIC DNA]</scope>
</reference>
<evidence type="ECO:0000256" key="10">
    <source>
        <dbReference type="ARBA" id="ARBA00023163"/>
    </source>
</evidence>
<dbReference type="FunFam" id="3.30.40.10:FF:000202">
    <property type="entry name" value="PHD finger protein 10 isoform X1"/>
    <property type="match status" value="1"/>
</dbReference>
<feature type="region of interest" description="Disordered" evidence="13">
    <location>
        <begin position="276"/>
        <end position="309"/>
    </location>
</feature>
<evidence type="ECO:0000256" key="1">
    <source>
        <dbReference type="ARBA" id="ARBA00004123"/>
    </source>
</evidence>
<reference evidence="16" key="2">
    <citation type="journal article" date="2017" name="Sci. Adv.">
        <title>A tail of two voltages: Proteomic comparison of the three electric organs of the electric eel.</title>
        <authorList>
            <person name="Traeger L.L."/>
            <person name="Sabat G."/>
            <person name="Barrett-Wilt G.A."/>
            <person name="Wells G.B."/>
            <person name="Sussman M.R."/>
        </authorList>
    </citation>
    <scope>NUCLEOTIDE SEQUENCE [LARGE SCALE GENOMIC DNA]</scope>
</reference>
<dbReference type="GO" id="GO:0071564">
    <property type="term" value="C:npBAF complex"/>
    <property type="evidence" value="ECO:0007669"/>
    <property type="project" value="InterPro"/>
</dbReference>
<reference evidence="15" key="4">
    <citation type="submission" date="2025-08" db="UniProtKB">
        <authorList>
            <consortium name="Ensembl"/>
        </authorList>
    </citation>
    <scope>IDENTIFICATION</scope>
</reference>
<evidence type="ECO:0000256" key="8">
    <source>
        <dbReference type="ARBA" id="ARBA00022902"/>
    </source>
</evidence>
<keyword evidence="6 12" id="KW-0863">Zinc-finger</keyword>
<feature type="domain" description="PHD-type" evidence="14">
    <location>
        <begin position="396"/>
        <end position="444"/>
    </location>
</feature>
<dbReference type="InterPro" id="IPR011011">
    <property type="entry name" value="Znf_FYVE_PHD"/>
</dbReference>
<dbReference type="CDD" id="cd15529">
    <property type="entry name" value="PHD2_PHF10"/>
    <property type="match status" value="1"/>
</dbReference>
<evidence type="ECO:0000256" key="9">
    <source>
        <dbReference type="ARBA" id="ARBA00023015"/>
    </source>
</evidence>
<comment type="subcellular location">
    <subcellularLocation>
        <location evidence="1">Nucleus</location>
    </subcellularLocation>
</comment>
<proteinExistence type="inferred from homology"/>
<dbReference type="PANTHER" id="PTHR45888:SF4">
    <property type="entry name" value="PHD FINGER PROTEIN 10"/>
    <property type="match status" value="1"/>
</dbReference>
<evidence type="ECO:0000259" key="14">
    <source>
        <dbReference type="PROSITE" id="PS50016"/>
    </source>
</evidence>
<evidence type="ECO:0000256" key="13">
    <source>
        <dbReference type="SAM" id="MobiDB-lite"/>
    </source>
</evidence>
<evidence type="ECO:0000313" key="16">
    <source>
        <dbReference type="Proteomes" id="UP000314983"/>
    </source>
</evidence>
<evidence type="ECO:0000256" key="11">
    <source>
        <dbReference type="ARBA" id="ARBA00023242"/>
    </source>
</evidence>
<dbReference type="CDD" id="cd21085">
    <property type="entry name" value="WH_NTD_PHF10"/>
    <property type="match status" value="1"/>
</dbReference>
<dbReference type="PROSITE" id="PS50016">
    <property type="entry name" value="ZF_PHD_2"/>
    <property type="match status" value="2"/>
</dbReference>